<evidence type="ECO:0000259" key="5">
    <source>
        <dbReference type="SMART" id="SM00704"/>
    </source>
</evidence>
<keyword evidence="1" id="KW-0001">2Fe-2S</keyword>
<keyword evidence="2" id="KW-0479">Metal-binding</keyword>
<accession>A0A3B0U2S2</accession>
<dbReference type="GO" id="GO:0046872">
    <property type="term" value="F:metal ion binding"/>
    <property type="evidence" value="ECO:0007669"/>
    <property type="project" value="UniProtKB-KW"/>
</dbReference>
<proteinExistence type="predicted"/>
<evidence type="ECO:0000256" key="2">
    <source>
        <dbReference type="ARBA" id="ARBA00022723"/>
    </source>
</evidence>
<sequence length="142" mass="15947">MENVEKIKEYTNGEITILWEPAKCIHAGECVKALPKVYDPKAKPWIKIENATTDELKSQINKCPSAALSYKENKSEDSKITTYETKIEVLENGPLLIYGTLKITDKNGNQEQKNKTTAFCRCGASENKPYCDGAHTKINFSD</sequence>
<evidence type="ECO:0000256" key="4">
    <source>
        <dbReference type="ARBA" id="ARBA00023014"/>
    </source>
</evidence>
<protein>
    <recommendedName>
        <fullName evidence="5">Iron-binding zinc finger CDGSH type domain-containing protein</fullName>
    </recommendedName>
</protein>
<dbReference type="InterPro" id="IPR042216">
    <property type="entry name" value="MitoNEET_CISD"/>
</dbReference>
<reference evidence="6" key="1">
    <citation type="submission" date="2018-06" db="EMBL/GenBank/DDBJ databases">
        <authorList>
            <person name="Zhirakovskaya E."/>
        </authorList>
    </citation>
    <scope>NUCLEOTIDE SEQUENCE</scope>
</reference>
<dbReference type="InterPro" id="IPR010693">
    <property type="entry name" value="Divergent_4Fe-4S_mono-cluster"/>
</dbReference>
<organism evidence="6">
    <name type="scientific">hydrothermal vent metagenome</name>
    <dbReference type="NCBI Taxonomy" id="652676"/>
    <lineage>
        <taxon>unclassified sequences</taxon>
        <taxon>metagenomes</taxon>
        <taxon>ecological metagenomes</taxon>
    </lineage>
</organism>
<keyword evidence="4" id="KW-0411">Iron-sulfur</keyword>
<evidence type="ECO:0000256" key="3">
    <source>
        <dbReference type="ARBA" id="ARBA00023004"/>
    </source>
</evidence>
<gene>
    <name evidence="6" type="ORF">MNBD_BACTEROID01-1584</name>
</gene>
<feature type="domain" description="Iron-binding zinc finger CDGSH type" evidence="5">
    <location>
        <begin position="102"/>
        <end position="141"/>
    </location>
</feature>
<dbReference type="Gene3D" id="3.40.5.90">
    <property type="entry name" value="CDGSH iron-sulfur domain, mitoNEET-type"/>
    <property type="match status" value="1"/>
</dbReference>
<evidence type="ECO:0000256" key="1">
    <source>
        <dbReference type="ARBA" id="ARBA00022714"/>
    </source>
</evidence>
<dbReference type="Pfam" id="PF09360">
    <property type="entry name" value="zf-CDGSH"/>
    <property type="match status" value="1"/>
</dbReference>
<dbReference type="EMBL" id="UOEP01000130">
    <property type="protein sequence ID" value="VAW20902.1"/>
    <property type="molecule type" value="Genomic_DNA"/>
</dbReference>
<dbReference type="GO" id="GO:0051537">
    <property type="term" value="F:2 iron, 2 sulfur cluster binding"/>
    <property type="evidence" value="ECO:0007669"/>
    <property type="project" value="UniProtKB-KW"/>
</dbReference>
<dbReference type="Pfam" id="PF06902">
    <property type="entry name" value="Fer4_19"/>
    <property type="match status" value="1"/>
</dbReference>
<name>A0A3B0U2S2_9ZZZZ</name>
<evidence type="ECO:0000313" key="6">
    <source>
        <dbReference type="EMBL" id="VAW20902.1"/>
    </source>
</evidence>
<dbReference type="InterPro" id="IPR018967">
    <property type="entry name" value="FeS-contain_CDGSH-typ"/>
</dbReference>
<dbReference type="GO" id="GO:0005737">
    <property type="term" value="C:cytoplasm"/>
    <property type="evidence" value="ECO:0007669"/>
    <property type="project" value="UniProtKB-ARBA"/>
</dbReference>
<keyword evidence="3" id="KW-0408">Iron</keyword>
<dbReference type="AlphaFoldDB" id="A0A3B0U2S2"/>
<dbReference type="SMART" id="SM00704">
    <property type="entry name" value="ZnF_CDGSH"/>
    <property type="match status" value="1"/>
</dbReference>